<protein>
    <submittedName>
        <fullName evidence="2">Uncharacterized protein</fullName>
    </submittedName>
</protein>
<evidence type="ECO:0000313" key="3">
    <source>
        <dbReference type="Proteomes" id="UP000198211"/>
    </source>
</evidence>
<evidence type="ECO:0000313" key="2">
    <source>
        <dbReference type="EMBL" id="OWZ05250.1"/>
    </source>
</evidence>
<reference evidence="3" key="1">
    <citation type="submission" date="2017-03" db="EMBL/GenBank/DDBJ databases">
        <title>Phytopthora megakarya and P. palmivora, two closely related causual agents of cacao black pod achieved similar genome size and gene model numbers by different mechanisms.</title>
        <authorList>
            <person name="Ali S."/>
            <person name="Shao J."/>
            <person name="Larry D.J."/>
            <person name="Kronmiller B."/>
            <person name="Shen D."/>
            <person name="Strem M.D."/>
            <person name="Melnick R.L."/>
            <person name="Guiltinan M.J."/>
            <person name="Tyler B.M."/>
            <person name="Meinhardt L.W."/>
            <person name="Bailey B.A."/>
        </authorList>
    </citation>
    <scope>NUCLEOTIDE SEQUENCE [LARGE SCALE GENOMIC DNA]</scope>
    <source>
        <strain evidence="3">zdho120</strain>
    </source>
</reference>
<evidence type="ECO:0000256" key="1">
    <source>
        <dbReference type="SAM" id="MobiDB-lite"/>
    </source>
</evidence>
<accession>A0A225VL41</accession>
<feature type="region of interest" description="Disordered" evidence="1">
    <location>
        <begin position="26"/>
        <end position="49"/>
    </location>
</feature>
<dbReference type="AlphaFoldDB" id="A0A225VL41"/>
<sequence>MLALSQDIAGKGRVNFHSNVWKNVAKARSQPRLSSTKPKRGYDGGLPPSQAAKIMQMYLRGTSKATSRKEENGSGGARTGILETPYVNVVKREGISYIYRMRFSTFQELLCIVAPY</sequence>
<gene>
    <name evidence="2" type="ORF">PHMEG_00022692</name>
</gene>
<proteinExistence type="predicted"/>
<keyword evidence="3" id="KW-1185">Reference proteome</keyword>
<dbReference type="Proteomes" id="UP000198211">
    <property type="component" value="Unassembled WGS sequence"/>
</dbReference>
<name>A0A225VL41_9STRA</name>
<comment type="caution">
    <text evidence="2">The sequence shown here is derived from an EMBL/GenBank/DDBJ whole genome shotgun (WGS) entry which is preliminary data.</text>
</comment>
<organism evidence="2 3">
    <name type="scientific">Phytophthora megakarya</name>
    <dbReference type="NCBI Taxonomy" id="4795"/>
    <lineage>
        <taxon>Eukaryota</taxon>
        <taxon>Sar</taxon>
        <taxon>Stramenopiles</taxon>
        <taxon>Oomycota</taxon>
        <taxon>Peronosporomycetes</taxon>
        <taxon>Peronosporales</taxon>
        <taxon>Peronosporaceae</taxon>
        <taxon>Phytophthora</taxon>
    </lineage>
</organism>
<dbReference type="EMBL" id="NBNE01004533">
    <property type="protein sequence ID" value="OWZ05250.1"/>
    <property type="molecule type" value="Genomic_DNA"/>
</dbReference>